<dbReference type="InterPro" id="IPR012934">
    <property type="entry name" value="Znf_AD"/>
</dbReference>
<evidence type="ECO:0000256" key="3">
    <source>
        <dbReference type="ARBA" id="ARBA00022723"/>
    </source>
</evidence>
<keyword evidence="9" id="KW-0804">Transcription</keyword>
<dbReference type="PANTHER" id="PTHR24393:SF15">
    <property type="entry name" value="IP01243P-RELATED"/>
    <property type="match status" value="1"/>
</dbReference>
<evidence type="ECO:0000259" key="12">
    <source>
        <dbReference type="PROSITE" id="PS50157"/>
    </source>
</evidence>
<dbReference type="SUPFAM" id="SSF57667">
    <property type="entry name" value="beta-beta-alpha zinc fingers"/>
    <property type="match status" value="6"/>
</dbReference>
<gene>
    <name evidence="13" type="ORF">GWI33_019297</name>
</gene>
<evidence type="ECO:0000313" key="13">
    <source>
        <dbReference type="EMBL" id="KAF7267460.1"/>
    </source>
</evidence>
<protein>
    <recommendedName>
        <fullName evidence="12">C2H2-type domain-containing protein</fullName>
    </recommendedName>
</protein>
<proteinExistence type="inferred from homology"/>
<dbReference type="Gene3D" id="3.30.160.60">
    <property type="entry name" value="Classic Zinc Finger"/>
    <property type="match status" value="9"/>
</dbReference>
<sequence>MDKFENVCCICIQKAELLTSLNNADGQNVKYMDKLSCCVPKETWIESYQLCSSCISQLDSAYAFVQTCIENELFRKQNLQQIENDTGNCDLNDIRDLKYVCDYCNKSFRQKKYLNQHITKSHSNVIKKEKEDLVTNECSLEGKKSDLKTEVESNTEFIKFEQNKENQDGELVDSDIDDPKANLDDYVDNCSSYSEPEIDNKPTKPKIPKKISRQCTLCPEIFPTRHDWIVHIRMKHTVEKPFACEECDARYLNEYSLLIHKRKHTNEKPYVCATCGKSFFSSADLNHHNKTHNADRAYQCLECERSFKTHSNLRTHRLQMHLDPSKWEFLCNLCDKKFPIRGNLVKHLKRHSGVKEFDCHVCGKRFINKAELKLHLNTHTNQRNFECKWCTKDYKNREGLRRHLKVVHGEGNWKPPKSEKRFLCPMCPKVFAFSNKLQRHICTHTGEKPYKCDYCQKRFIDNYGRKVHYKKDHNLDI</sequence>
<feature type="domain" description="C2H2-type" evidence="12">
    <location>
        <begin position="357"/>
        <end position="384"/>
    </location>
</feature>
<keyword evidence="4" id="KW-0677">Repeat</keyword>
<dbReference type="FunFam" id="3.30.160.60:FF:000100">
    <property type="entry name" value="Zinc finger 45-like"/>
    <property type="match status" value="1"/>
</dbReference>
<dbReference type="GO" id="GO:0000978">
    <property type="term" value="F:RNA polymerase II cis-regulatory region sequence-specific DNA binding"/>
    <property type="evidence" value="ECO:0007669"/>
    <property type="project" value="TreeGrafter"/>
</dbReference>
<feature type="domain" description="C2H2-type" evidence="12">
    <location>
        <begin position="213"/>
        <end position="241"/>
    </location>
</feature>
<evidence type="ECO:0000256" key="5">
    <source>
        <dbReference type="ARBA" id="ARBA00022771"/>
    </source>
</evidence>
<dbReference type="Proteomes" id="UP000625711">
    <property type="component" value="Unassembled WGS sequence"/>
</dbReference>
<evidence type="ECO:0000256" key="1">
    <source>
        <dbReference type="ARBA" id="ARBA00004123"/>
    </source>
</evidence>
<dbReference type="GO" id="GO:0001228">
    <property type="term" value="F:DNA-binding transcription activator activity, RNA polymerase II-specific"/>
    <property type="evidence" value="ECO:0007669"/>
    <property type="project" value="TreeGrafter"/>
</dbReference>
<dbReference type="EMBL" id="JAACXV010014418">
    <property type="protein sequence ID" value="KAF7267460.1"/>
    <property type="molecule type" value="Genomic_DNA"/>
</dbReference>
<dbReference type="OrthoDB" id="6077919at2759"/>
<keyword evidence="6" id="KW-0862">Zinc</keyword>
<feature type="domain" description="C2H2-type" evidence="12">
    <location>
        <begin position="242"/>
        <end position="269"/>
    </location>
</feature>
<evidence type="ECO:0000256" key="2">
    <source>
        <dbReference type="ARBA" id="ARBA00006991"/>
    </source>
</evidence>
<evidence type="ECO:0000256" key="6">
    <source>
        <dbReference type="ARBA" id="ARBA00022833"/>
    </source>
</evidence>
<evidence type="ECO:0000256" key="10">
    <source>
        <dbReference type="ARBA" id="ARBA00023242"/>
    </source>
</evidence>
<dbReference type="Pfam" id="PF13894">
    <property type="entry name" value="zf-C2H2_4"/>
    <property type="match status" value="1"/>
</dbReference>
<evidence type="ECO:0000256" key="4">
    <source>
        <dbReference type="ARBA" id="ARBA00022737"/>
    </source>
</evidence>
<organism evidence="13 14">
    <name type="scientific">Rhynchophorus ferrugineus</name>
    <name type="common">Red palm weevil</name>
    <name type="synonym">Curculio ferrugineus</name>
    <dbReference type="NCBI Taxonomy" id="354439"/>
    <lineage>
        <taxon>Eukaryota</taxon>
        <taxon>Metazoa</taxon>
        <taxon>Ecdysozoa</taxon>
        <taxon>Arthropoda</taxon>
        <taxon>Hexapoda</taxon>
        <taxon>Insecta</taxon>
        <taxon>Pterygota</taxon>
        <taxon>Neoptera</taxon>
        <taxon>Endopterygota</taxon>
        <taxon>Coleoptera</taxon>
        <taxon>Polyphaga</taxon>
        <taxon>Cucujiformia</taxon>
        <taxon>Curculionidae</taxon>
        <taxon>Dryophthorinae</taxon>
        <taxon>Rhynchophorus</taxon>
    </lineage>
</organism>
<dbReference type="FunFam" id="3.30.160.60:FF:000145">
    <property type="entry name" value="Zinc finger protein 574"/>
    <property type="match status" value="1"/>
</dbReference>
<dbReference type="InterPro" id="IPR013087">
    <property type="entry name" value="Znf_C2H2_type"/>
</dbReference>
<dbReference type="FunFam" id="3.30.160.60:FF:001289">
    <property type="entry name" value="Zinc finger protein 574"/>
    <property type="match status" value="1"/>
</dbReference>
<dbReference type="PROSITE" id="PS50157">
    <property type="entry name" value="ZINC_FINGER_C2H2_2"/>
    <property type="match status" value="10"/>
</dbReference>
<feature type="domain" description="C2H2-type" evidence="12">
    <location>
        <begin position="329"/>
        <end position="356"/>
    </location>
</feature>
<keyword evidence="7" id="KW-0805">Transcription regulation</keyword>
<keyword evidence="5 11" id="KW-0863">Zinc-finger</keyword>
<feature type="domain" description="C2H2-type" evidence="12">
    <location>
        <begin position="422"/>
        <end position="449"/>
    </location>
</feature>
<feature type="domain" description="C2H2-type" evidence="12">
    <location>
        <begin position="385"/>
        <end position="408"/>
    </location>
</feature>
<dbReference type="GO" id="GO:0008270">
    <property type="term" value="F:zinc ion binding"/>
    <property type="evidence" value="ECO:0007669"/>
    <property type="project" value="UniProtKB-KW"/>
</dbReference>
<accession>A0A834HYI0</accession>
<keyword evidence="14" id="KW-1185">Reference proteome</keyword>
<dbReference type="GO" id="GO:0005634">
    <property type="term" value="C:nucleus"/>
    <property type="evidence" value="ECO:0007669"/>
    <property type="project" value="UniProtKB-SubCell"/>
</dbReference>
<dbReference type="PROSITE" id="PS00028">
    <property type="entry name" value="ZINC_FINGER_C2H2_1"/>
    <property type="match status" value="10"/>
</dbReference>
<keyword evidence="3" id="KW-0479">Metal-binding</keyword>
<comment type="subcellular location">
    <subcellularLocation>
        <location evidence="1">Nucleus</location>
    </subcellularLocation>
</comment>
<reference evidence="13" key="1">
    <citation type="submission" date="2020-08" db="EMBL/GenBank/DDBJ databases">
        <title>Genome sequencing and assembly of the red palm weevil Rhynchophorus ferrugineus.</title>
        <authorList>
            <person name="Dias G.B."/>
            <person name="Bergman C.M."/>
            <person name="Manee M."/>
        </authorList>
    </citation>
    <scope>NUCLEOTIDE SEQUENCE</scope>
    <source>
        <strain evidence="13">AA-2017</strain>
        <tissue evidence="13">Whole larva</tissue>
    </source>
</reference>
<dbReference type="InterPro" id="IPR036236">
    <property type="entry name" value="Znf_C2H2_sf"/>
</dbReference>
<dbReference type="FunFam" id="3.30.160.60:FF:000322">
    <property type="entry name" value="GDNF-inducible zinc finger protein 1"/>
    <property type="match status" value="1"/>
</dbReference>
<feature type="domain" description="C2H2-type" evidence="12">
    <location>
        <begin position="450"/>
        <end position="477"/>
    </location>
</feature>
<dbReference type="Pfam" id="PF00096">
    <property type="entry name" value="zf-C2H2"/>
    <property type="match status" value="8"/>
</dbReference>
<keyword evidence="10" id="KW-0539">Nucleus</keyword>
<evidence type="ECO:0000256" key="8">
    <source>
        <dbReference type="ARBA" id="ARBA00023125"/>
    </source>
</evidence>
<name>A0A834HYI0_RHYFE</name>
<feature type="domain" description="C2H2-type" evidence="12">
    <location>
        <begin position="298"/>
        <end position="326"/>
    </location>
</feature>
<evidence type="ECO:0000256" key="11">
    <source>
        <dbReference type="PROSITE-ProRule" id="PRU00042"/>
    </source>
</evidence>
<dbReference type="AlphaFoldDB" id="A0A834HYI0"/>
<comment type="similarity">
    <text evidence="2">Belongs to the krueppel C2H2-type zinc-finger protein family.</text>
</comment>
<feature type="domain" description="C2H2-type" evidence="12">
    <location>
        <begin position="99"/>
        <end position="124"/>
    </location>
</feature>
<comment type="caution">
    <text evidence="13">The sequence shown here is derived from an EMBL/GenBank/DDBJ whole genome shotgun (WGS) entry which is preliminary data.</text>
</comment>
<evidence type="ECO:0000256" key="9">
    <source>
        <dbReference type="ARBA" id="ARBA00023163"/>
    </source>
</evidence>
<evidence type="ECO:0000256" key="7">
    <source>
        <dbReference type="ARBA" id="ARBA00023015"/>
    </source>
</evidence>
<dbReference type="SMART" id="SM00355">
    <property type="entry name" value="ZnF_C2H2"/>
    <property type="match status" value="10"/>
</dbReference>
<dbReference type="SMART" id="SM00868">
    <property type="entry name" value="zf-AD"/>
    <property type="match status" value="1"/>
</dbReference>
<keyword evidence="8" id="KW-0238">DNA-binding</keyword>
<feature type="domain" description="C2H2-type" evidence="12">
    <location>
        <begin position="270"/>
        <end position="297"/>
    </location>
</feature>
<dbReference type="PANTHER" id="PTHR24393">
    <property type="entry name" value="ZINC FINGER PROTEIN"/>
    <property type="match status" value="1"/>
</dbReference>
<evidence type="ECO:0000313" key="14">
    <source>
        <dbReference type="Proteomes" id="UP000625711"/>
    </source>
</evidence>